<dbReference type="PANTHER" id="PTHR46588:SF1">
    <property type="entry name" value="SERINE_THREONINE_TYROSINE-INTERACTING PROTEIN"/>
    <property type="match status" value="1"/>
</dbReference>
<evidence type="ECO:0000256" key="1">
    <source>
        <dbReference type="SAM" id="MobiDB-lite"/>
    </source>
</evidence>
<dbReference type="PANTHER" id="PTHR46588">
    <property type="entry name" value="SERINE/THREONINE/TYROSINE-INTERACTING PROTEIN"/>
    <property type="match status" value="1"/>
</dbReference>
<feature type="region of interest" description="Disordered" evidence="1">
    <location>
        <begin position="277"/>
        <end position="302"/>
    </location>
</feature>
<dbReference type="Proteomes" id="UP001497383">
    <property type="component" value="Chromosome 1"/>
</dbReference>
<protein>
    <recommendedName>
        <fullName evidence="4">Protein-tyrosine-phosphatase</fullName>
    </recommendedName>
</protein>
<evidence type="ECO:0008006" key="4">
    <source>
        <dbReference type="Google" id="ProtNLM"/>
    </source>
</evidence>
<dbReference type="GeneID" id="92205805"/>
<dbReference type="InterPro" id="IPR052449">
    <property type="entry name" value="STYX-Interacting_Phosphatase"/>
</dbReference>
<dbReference type="InterPro" id="IPR029021">
    <property type="entry name" value="Prot-tyrosine_phosphatase-like"/>
</dbReference>
<dbReference type="EMBL" id="OZ022405">
    <property type="protein sequence ID" value="CAK9436051.1"/>
    <property type="molecule type" value="Genomic_DNA"/>
</dbReference>
<dbReference type="SUPFAM" id="SSF52799">
    <property type="entry name" value="(Phosphotyrosine protein) phosphatases II"/>
    <property type="match status" value="1"/>
</dbReference>
<proteinExistence type="predicted"/>
<gene>
    <name evidence="2" type="ORF">LODBEIA_P06090</name>
</gene>
<dbReference type="RefSeq" id="XP_066827547.1">
    <property type="nucleotide sequence ID" value="XM_066976494.1"/>
</dbReference>
<reference evidence="2 3" key="1">
    <citation type="submission" date="2024-03" db="EMBL/GenBank/DDBJ databases">
        <authorList>
            <person name="Brejova B."/>
        </authorList>
    </citation>
    <scope>NUCLEOTIDE SEQUENCE [LARGE SCALE GENOMIC DNA]</scope>
    <source>
        <strain evidence="2 3">CBS 14171</strain>
    </source>
</reference>
<dbReference type="Gene3D" id="3.90.190.10">
    <property type="entry name" value="Protein tyrosine phosphatase superfamily"/>
    <property type="match status" value="1"/>
</dbReference>
<keyword evidence="3" id="KW-1185">Reference proteome</keyword>
<organism evidence="2 3">
    <name type="scientific">Lodderomyces beijingensis</name>
    <dbReference type="NCBI Taxonomy" id="1775926"/>
    <lineage>
        <taxon>Eukaryota</taxon>
        <taxon>Fungi</taxon>
        <taxon>Dikarya</taxon>
        <taxon>Ascomycota</taxon>
        <taxon>Saccharomycotina</taxon>
        <taxon>Pichiomycetes</taxon>
        <taxon>Debaryomycetaceae</taxon>
        <taxon>Candida/Lodderomyces clade</taxon>
        <taxon>Lodderomyces</taxon>
    </lineage>
</organism>
<evidence type="ECO:0000313" key="3">
    <source>
        <dbReference type="Proteomes" id="UP001497383"/>
    </source>
</evidence>
<feature type="compositionally biased region" description="Acidic residues" evidence="1">
    <location>
        <begin position="277"/>
        <end position="288"/>
    </location>
</feature>
<sequence>MFHQSNPHASPQSFHGCNAGGLPMADSIFFNPETAQEICPGIWLGPYTSLNNGGSRAAPEPSFIARNKVKMIINCGSTLKFLDKVAHDPHVTISSEVIILSLDPAVHHQRERIGEFTDKFNRILQNYLSSFYTNNANAAKLVHRLPQSHTLNTITSPLFSGSNLKIQFFKVVRLISLFRTIFNQDLQILIVSETGNLNLSTGLCVAYLMDHYKYNLANCFRLLRSKRPTVGELKSNYYDDLLIIESLKKFYSENCEIKDQNPGLLVSHFKRGKCDDDDDGDGDGDSMMDEIMVGGDRKRKLR</sequence>
<accession>A0ABP0ZDY5</accession>
<name>A0ABP0ZDY5_9ASCO</name>
<evidence type="ECO:0000313" key="2">
    <source>
        <dbReference type="EMBL" id="CAK9436051.1"/>
    </source>
</evidence>